<evidence type="ECO:0000256" key="4">
    <source>
        <dbReference type="ARBA" id="ARBA00022737"/>
    </source>
</evidence>
<accession>A0ABP0IXK8</accession>
<evidence type="ECO:0000256" key="1">
    <source>
        <dbReference type="ARBA" id="ARBA00004604"/>
    </source>
</evidence>
<feature type="region of interest" description="Disordered" evidence="6">
    <location>
        <begin position="32"/>
        <end position="68"/>
    </location>
</feature>
<evidence type="ECO:0000256" key="5">
    <source>
        <dbReference type="ARBA" id="ARBA00023242"/>
    </source>
</evidence>
<protein>
    <recommendedName>
        <fullName evidence="10">Ribosome biogenesis protein NOP53</fullName>
    </recommendedName>
</protein>
<proteinExistence type="predicted"/>
<evidence type="ECO:0000256" key="2">
    <source>
        <dbReference type="ARBA" id="ARBA00022552"/>
    </source>
</evidence>
<name>A0ABP0IXK8_9DINO</name>
<evidence type="ECO:0000313" key="9">
    <source>
        <dbReference type="Proteomes" id="UP001642484"/>
    </source>
</evidence>
<dbReference type="PANTHER" id="PTHR18359:SF0">
    <property type="entry name" value="U3 SMALL NUCLEOLAR RNA-ASSOCIATED PROTEIN 18 HOMOLOG"/>
    <property type="match status" value="1"/>
</dbReference>
<evidence type="ECO:0000256" key="3">
    <source>
        <dbReference type="ARBA" id="ARBA00022574"/>
    </source>
</evidence>
<organism evidence="8 9">
    <name type="scientific">Durusdinium trenchii</name>
    <dbReference type="NCBI Taxonomy" id="1381693"/>
    <lineage>
        <taxon>Eukaryota</taxon>
        <taxon>Sar</taxon>
        <taxon>Alveolata</taxon>
        <taxon>Dinophyceae</taxon>
        <taxon>Suessiales</taxon>
        <taxon>Symbiodiniaceae</taxon>
        <taxon>Durusdinium</taxon>
    </lineage>
</organism>
<dbReference type="InterPro" id="IPR045161">
    <property type="entry name" value="Utp18"/>
</dbReference>
<keyword evidence="3" id="KW-0853">WD repeat</keyword>
<evidence type="ECO:0000256" key="6">
    <source>
        <dbReference type="SAM" id="MobiDB-lite"/>
    </source>
</evidence>
<reference evidence="8 9" key="1">
    <citation type="submission" date="2024-02" db="EMBL/GenBank/DDBJ databases">
        <authorList>
            <person name="Chen Y."/>
            <person name="Shah S."/>
            <person name="Dougan E. K."/>
            <person name="Thang M."/>
            <person name="Chan C."/>
        </authorList>
    </citation>
    <scope>NUCLEOTIDE SEQUENCE [LARGE SCALE GENOMIC DNA]</scope>
</reference>
<evidence type="ECO:0000313" key="8">
    <source>
        <dbReference type="EMBL" id="CAK9006831.1"/>
    </source>
</evidence>
<dbReference type="PANTHER" id="PTHR18359">
    <property type="entry name" value="WD-REPEAT PROTEIN-RELATED"/>
    <property type="match status" value="1"/>
</dbReference>
<sequence length="244" mass="27362">MVKNRKRKAAEPSEAKDKVSTAELEAIVFGGASFQGEEKSEQAKEAKEAKEDVEEAPETGARRAAWVDPDDADLEVPLVGRRGRLRHKATHVTGEEYEQLLRQQFTKLNGVARWTEKQPTKELSDSEEEEEEFEAIASSMPAVARGGFHSNGLISNDSQSYHCWQMVRGKVLRPSRPCSSTPTLNCSSPAAAIKRCDSLRSMAMRIRRWRRTSSNSFQFSVRPLRPPVIRSSCQVPLVRCGAWM</sequence>
<keyword evidence="2" id="KW-0698">rRNA processing</keyword>
<feature type="compositionally biased region" description="Basic and acidic residues" evidence="6">
    <location>
        <begin position="36"/>
        <end position="50"/>
    </location>
</feature>
<comment type="subcellular location">
    <subcellularLocation>
        <location evidence="1">Nucleus</location>
        <location evidence="1">Nucleolus</location>
    </subcellularLocation>
</comment>
<keyword evidence="5" id="KW-0539">Nucleus</keyword>
<evidence type="ECO:0008006" key="10">
    <source>
        <dbReference type="Google" id="ProtNLM"/>
    </source>
</evidence>
<keyword evidence="9" id="KW-1185">Reference proteome</keyword>
<dbReference type="Proteomes" id="UP001642484">
    <property type="component" value="Unassembled WGS sequence"/>
</dbReference>
<evidence type="ECO:0000313" key="7">
    <source>
        <dbReference type="EMBL" id="CAK9006650.1"/>
    </source>
</evidence>
<comment type="caution">
    <text evidence="8">The sequence shown here is derived from an EMBL/GenBank/DDBJ whole genome shotgun (WGS) entry which is preliminary data.</text>
</comment>
<feature type="region of interest" description="Disordered" evidence="6">
    <location>
        <begin position="1"/>
        <end position="20"/>
    </location>
</feature>
<feature type="compositionally biased region" description="Basic and acidic residues" evidence="6">
    <location>
        <begin position="9"/>
        <end position="20"/>
    </location>
</feature>
<keyword evidence="4" id="KW-0677">Repeat</keyword>
<dbReference type="EMBL" id="CAXAMN010003903">
    <property type="protein sequence ID" value="CAK9006831.1"/>
    <property type="molecule type" value="Genomic_DNA"/>
</dbReference>
<gene>
    <name evidence="7" type="ORF">CCMP2556_LOCUS8508</name>
    <name evidence="8" type="ORF">CCMP2556_LOCUS8588</name>
</gene>
<dbReference type="EMBL" id="CAXAMN010003880">
    <property type="protein sequence ID" value="CAK9006650.1"/>
    <property type="molecule type" value="Genomic_DNA"/>
</dbReference>